<comment type="caution">
    <text evidence="2">The sequence shown here is derived from an EMBL/GenBank/DDBJ whole genome shotgun (WGS) entry which is preliminary data.</text>
</comment>
<organism evidence="2 3">
    <name type="scientific">Aquatica leii</name>
    <dbReference type="NCBI Taxonomy" id="1421715"/>
    <lineage>
        <taxon>Eukaryota</taxon>
        <taxon>Metazoa</taxon>
        <taxon>Ecdysozoa</taxon>
        <taxon>Arthropoda</taxon>
        <taxon>Hexapoda</taxon>
        <taxon>Insecta</taxon>
        <taxon>Pterygota</taxon>
        <taxon>Neoptera</taxon>
        <taxon>Endopterygota</taxon>
        <taxon>Coleoptera</taxon>
        <taxon>Polyphaga</taxon>
        <taxon>Elateriformia</taxon>
        <taxon>Elateroidea</taxon>
        <taxon>Lampyridae</taxon>
        <taxon>Luciolinae</taxon>
        <taxon>Aquatica</taxon>
    </lineage>
</organism>
<accession>A0AAN7SC60</accession>
<keyword evidence="3" id="KW-1185">Reference proteome</keyword>
<dbReference type="AlphaFoldDB" id="A0AAN7SC60"/>
<name>A0AAN7SC60_9COLE</name>
<dbReference type="Proteomes" id="UP001353858">
    <property type="component" value="Unassembled WGS sequence"/>
</dbReference>
<evidence type="ECO:0000313" key="3">
    <source>
        <dbReference type="Proteomes" id="UP001353858"/>
    </source>
</evidence>
<proteinExistence type="predicted"/>
<protein>
    <submittedName>
        <fullName evidence="2">Uncharacterized protein</fullName>
    </submittedName>
</protein>
<sequence length="73" mass="8036">MYLTVITILKPRKSQIGMAEHSSKSVCSNSSELRVSSRTAKIMNLVLEETSLSKELSSPHENDVIKSKTSNGK</sequence>
<gene>
    <name evidence="2" type="ORF">RN001_000327</name>
</gene>
<evidence type="ECO:0000313" key="2">
    <source>
        <dbReference type="EMBL" id="KAK4884056.1"/>
    </source>
</evidence>
<feature type="region of interest" description="Disordered" evidence="1">
    <location>
        <begin position="52"/>
        <end position="73"/>
    </location>
</feature>
<reference evidence="3" key="1">
    <citation type="submission" date="2023-01" db="EMBL/GenBank/DDBJ databases">
        <title>Key to firefly adult light organ development and bioluminescence: homeobox transcription factors regulate luciferase expression and transportation to peroxisome.</title>
        <authorList>
            <person name="Fu X."/>
        </authorList>
    </citation>
    <scope>NUCLEOTIDE SEQUENCE [LARGE SCALE GENOMIC DNA]</scope>
</reference>
<feature type="compositionally biased region" description="Basic and acidic residues" evidence="1">
    <location>
        <begin position="57"/>
        <end position="66"/>
    </location>
</feature>
<evidence type="ECO:0000256" key="1">
    <source>
        <dbReference type="SAM" id="MobiDB-lite"/>
    </source>
</evidence>
<dbReference type="EMBL" id="JARPUR010000001">
    <property type="protein sequence ID" value="KAK4884056.1"/>
    <property type="molecule type" value="Genomic_DNA"/>
</dbReference>